<dbReference type="InterPro" id="IPR016169">
    <property type="entry name" value="FAD-bd_PCMH_sub2"/>
</dbReference>
<dbReference type="PANTHER" id="PTHR42659">
    <property type="entry name" value="XANTHINE DEHYDROGENASE SUBUNIT C-RELATED"/>
    <property type="match status" value="1"/>
</dbReference>
<keyword evidence="5" id="KW-1185">Reference proteome</keyword>
<name>A0ABT1NGS3_9FIRM</name>
<dbReference type="Pfam" id="PF00941">
    <property type="entry name" value="FAD_binding_5"/>
    <property type="match status" value="1"/>
</dbReference>
<evidence type="ECO:0000259" key="3">
    <source>
        <dbReference type="PROSITE" id="PS51387"/>
    </source>
</evidence>
<dbReference type="SUPFAM" id="SSF56176">
    <property type="entry name" value="FAD-binding/transporter-associated domain-like"/>
    <property type="match status" value="1"/>
</dbReference>
<dbReference type="Proteomes" id="UP001651880">
    <property type="component" value="Unassembled WGS sequence"/>
</dbReference>
<evidence type="ECO:0000313" key="4">
    <source>
        <dbReference type="EMBL" id="MCQ1529051.1"/>
    </source>
</evidence>
<dbReference type="Pfam" id="PF03450">
    <property type="entry name" value="CO_deh_flav_C"/>
    <property type="match status" value="1"/>
</dbReference>
<dbReference type="InterPro" id="IPR016167">
    <property type="entry name" value="FAD-bd_PCMH_sub1"/>
</dbReference>
<dbReference type="Gene3D" id="3.30.390.50">
    <property type="entry name" value="CO dehydrogenase flavoprotein, C-terminal domain"/>
    <property type="match status" value="1"/>
</dbReference>
<keyword evidence="1" id="KW-0285">Flavoprotein</keyword>
<dbReference type="InterPro" id="IPR036683">
    <property type="entry name" value="CO_DH_flav_C_dom_sf"/>
</dbReference>
<dbReference type="SUPFAM" id="SSF55447">
    <property type="entry name" value="CO dehydrogenase flavoprotein C-terminal domain-like"/>
    <property type="match status" value="1"/>
</dbReference>
<sequence>MIPNVEYIKPKTLEEAFPLLGKEGTVALAGGTDVVVNLREEKLHPQLLVDLKGLKELKGIREIPEGIWIGALEPVQKAVEHPLIAPYTALVEGGGSIGCLEIRYRATIGGNICNGSPSADSVPGLLLYDAKVIIASKTGERTASLESILLGPGKVDLKKGEILKGVILPKAKEGSKSKYFRRTRVKGMDLSGVSVAVYTESPGIEGKSDIRIALGAVMPTVARGRKGEAILAGKKLTDELLEEAINEILKDVNPRKGSLRAEPEYKKKMVAVLIKKALSEMNGGAFCEA</sequence>
<evidence type="ECO:0000256" key="1">
    <source>
        <dbReference type="ARBA" id="ARBA00022630"/>
    </source>
</evidence>
<dbReference type="InterPro" id="IPR002346">
    <property type="entry name" value="Mopterin_DH_FAD-bd"/>
</dbReference>
<dbReference type="RefSeq" id="WP_255226568.1">
    <property type="nucleotide sequence ID" value="NZ_JAJEKE010000003.1"/>
</dbReference>
<accession>A0ABT1NGS3</accession>
<dbReference type="Gene3D" id="3.30.465.10">
    <property type="match status" value="1"/>
</dbReference>
<dbReference type="InterPro" id="IPR005107">
    <property type="entry name" value="CO_DH_flav_C"/>
</dbReference>
<dbReference type="Gene3D" id="3.30.43.10">
    <property type="entry name" value="Uridine Diphospho-n-acetylenolpyruvylglucosamine Reductase, domain 2"/>
    <property type="match status" value="1"/>
</dbReference>
<dbReference type="SMART" id="SM01092">
    <property type="entry name" value="CO_deh_flav_C"/>
    <property type="match status" value="1"/>
</dbReference>
<dbReference type="InterPro" id="IPR016166">
    <property type="entry name" value="FAD-bd_PCMH"/>
</dbReference>
<evidence type="ECO:0000313" key="5">
    <source>
        <dbReference type="Proteomes" id="UP001651880"/>
    </source>
</evidence>
<dbReference type="EMBL" id="JAJEKE010000003">
    <property type="protein sequence ID" value="MCQ1529051.1"/>
    <property type="molecule type" value="Genomic_DNA"/>
</dbReference>
<gene>
    <name evidence="4" type="ORF">LJD61_05755</name>
</gene>
<evidence type="ECO:0000256" key="2">
    <source>
        <dbReference type="ARBA" id="ARBA00023002"/>
    </source>
</evidence>
<comment type="caution">
    <text evidence="4">The sequence shown here is derived from an EMBL/GenBank/DDBJ whole genome shotgun (WGS) entry which is preliminary data.</text>
</comment>
<organism evidence="4 5">
    <name type="scientific">Lutispora saccharofermentans</name>
    <dbReference type="NCBI Taxonomy" id="3024236"/>
    <lineage>
        <taxon>Bacteria</taxon>
        <taxon>Bacillati</taxon>
        <taxon>Bacillota</taxon>
        <taxon>Clostridia</taxon>
        <taxon>Lutisporales</taxon>
        <taxon>Lutisporaceae</taxon>
        <taxon>Lutispora</taxon>
    </lineage>
</organism>
<dbReference type="InterPro" id="IPR051312">
    <property type="entry name" value="Diverse_Substr_Oxidored"/>
</dbReference>
<dbReference type="PROSITE" id="PS51387">
    <property type="entry name" value="FAD_PCMH"/>
    <property type="match status" value="1"/>
</dbReference>
<proteinExistence type="predicted"/>
<dbReference type="PANTHER" id="PTHR42659:SF9">
    <property type="entry name" value="XANTHINE DEHYDROGENASE FAD-BINDING SUBUNIT XDHB-RELATED"/>
    <property type="match status" value="1"/>
</dbReference>
<keyword evidence="2" id="KW-0560">Oxidoreductase</keyword>
<feature type="domain" description="FAD-binding PCMH-type" evidence="3">
    <location>
        <begin position="1"/>
        <end position="173"/>
    </location>
</feature>
<dbReference type="InterPro" id="IPR036318">
    <property type="entry name" value="FAD-bd_PCMH-like_sf"/>
</dbReference>
<protein>
    <submittedName>
        <fullName evidence="4">Xanthine dehydrogenase family protein subunit M</fullName>
    </submittedName>
</protein>
<reference evidence="4 5" key="1">
    <citation type="submission" date="2021-10" db="EMBL/GenBank/DDBJ databases">
        <title>Lutispora strain m25 sp. nov., a thermophilic, non-spore-forming bacterium isolated from a lab-scale methanogenic bioreactor digesting anaerobic sludge.</title>
        <authorList>
            <person name="El Houari A."/>
            <person name="Mcdonald J."/>
        </authorList>
    </citation>
    <scope>NUCLEOTIDE SEQUENCE [LARGE SCALE GENOMIC DNA]</scope>
    <source>
        <strain evidence="5">m25</strain>
    </source>
</reference>